<proteinExistence type="predicted"/>
<dbReference type="OrthoDB" id="2416192at2759"/>
<feature type="signal peptide" evidence="1">
    <location>
        <begin position="1"/>
        <end position="19"/>
    </location>
</feature>
<feature type="chain" id="PRO_5040290663" evidence="1">
    <location>
        <begin position="20"/>
        <end position="335"/>
    </location>
</feature>
<organism evidence="2 3">
    <name type="scientific">Paraglomus brasilianum</name>
    <dbReference type="NCBI Taxonomy" id="144538"/>
    <lineage>
        <taxon>Eukaryota</taxon>
        <taxon>Fungi</taxon>
        <taxon>Fungi incertae sedis</taxon>
        <taxon>Mucoromycota</taxon>
        <taxon>Glomeromycotina</taxon>
        <taxon>Glomeromycetes</taxon>
        <taxon>Paraglomerales</taxon>
        <taxon>Paraglomeraceae</taxon>
        <taxon>Paraglomus</taxon>
    </lineage>
</organism>
<sequence length="335" mass="38018">MSVLVLYAAIFSLINLLQNDDSTKEERPSKRVRSDVDIDPLMSAVLPDPSSFSDPKIWKGHQLESPLLLNHRPSTANGVPITLSHPIFARFQELCNSCEVNQGECDFVTSVMDPFKDEDNRREKFIEIVEQYFRRTCERTFFGKTHTDGCITMRKGLLWIPLAILEVKPELGIGSGCPYVQATAYYGRYIVDGLSEAHKKDHEQLWYSSCCPTFLIYLTGPYVGIAGASMLLGARVFCALKICLSELETYYENLKFISKNDNIPRQAAFPYIQEIDFNDVTVYFSYLKRIANKLLKFLMKLFGCQNISGGMDDGDYGICDLDSQMKKKGGDIMFM</sequence>
<protein>
    <submittedName>
        <fullName evidence="2">6356_t:CDS:1</fullName>
    </submittedName>
</protein>
<evidence type="ECO:0000313" key="2">
    <source>
        <dbReference type="EMBL" id="CAG8661136.1"/>
    </source>
</evidence>
<accession>A0A9N9E7A2</accession>
<feature type="non-terminal residue" evidence="2">
    <location>
        <position position="1"/>
    </location>
</feature>
<comment type="caution">
    <text evidence="2">The sequence shown here is derived from an EMBL/GenBank/DDBJ whole genome shotgun (WGS) entry which is preliminary data.</text>
</comment>
<reference evidence="2" key="1">
    <citation type="submission" date="2021-06" db="EMBL/GenBank/DDBJ databases">
        <authorList>
            <person name="Kallberg Y."/>
            <person name="Tangrot J."/>
            <person name="Rosling A."/>
        </authorList>
    </citation>
    <scope>NUCLEOTIDE SEQUENCE</scope>
    <source>
        <strain evidence="2">BR232B</strain>
    </source>
</reference>
<name>A0A9N9E7A2_9GLOM</name>
<dbReference type="EMBL" id="CAJVPI010003694">
    <property type="protein sequence ID" value="CAG8661136.1"/>
    <property type="molecule type" value="Genomic_DNA"/>
</dbReference>
<evidence type="ECO:0000256" key="1">
    <source>
        <dbReference type="SAM" id="SignalP"/>
    </source>
</evidence>
<keyword evidence="1" id="KW-0732">Signal</keyword>
<dbReference type="Proteomes" id="UP000789739">
    <property type="component" value="Unassembled WGS sequence"/>
</dbReference>
<dbReference type="AlphaFoldDB" id="A0A9N9E7A2"/>
<evidence type="ECO:0000313" key="3">
    <source>
        <dbReference type="Proteomes" id="UP000789739"/>
    </source>
</evidence>
<gene>
    <name evidence="2" type="ORF">PBRASI_LOCUS10790</name>
</gene>
<keyword evidence="3" id="KW-1185">Reference proteome</keyword>